<keyword evidence="5" id="KW-1185">Reference proteome</keyword>
<evidence type="ECO:0000256" key="2">
    <source>
        <dbReference type="ARBA" id="ARBA00023136"/>
    </source>
</evidence>
<dbReference type="Ensembl" id="ENSMALT00000007297.1">
    <property type="protein sequence ID" value="ENSMALP00000007150.1"/>
    <property type="gene ID" value="ENSMALG00000005086.1"/>
</dbReference>
<evidence type="ECO:0000256" key="1">
    <source>
        <dbReference type="ARBA" id="ARBA00004370"/>
    </source>
</evidence>
<dbReference type="STRING" id="43700.ENSMALP00000007150"/>
<dbReference type="SUPFAM" id="SSF48726">
    <property type="entry name" value="Immunoglobulin"/>
    <property type="match status" value="1"/>
</dbReference>
<keyword evidence="2" id="KW-0472">Membrane</keyword>
<dbReference type="GO" id="GO:0005102">
    <property type="term" value="F:signaling receptor binding"/>
    <property type="evidence" value="ECO:0007669"/>
    <property type="project" value="TreeGrafter"/>
</dbReference>
<keyword evidence="3" id="KW-0393">Immunoglobulin domain</keyword>
<comment type="subcellular location">
    <subcellularLocation>
        <location evidence="1">Membrane</location>
    </subcellularLocation>
</comment>
<dbReference type="GO" id="GO:0050852">
    <property type="term" value="P:T cell receptor signaling pathway"/>
    <property type="evidence" value="ECO:0007669"/>
    <property type="project" value="TreeGrafter"/>
</dbReference>
<evidence type="ECO:0000313" key="5">
    <source>
        <dbReference type="Proteomes" id="UP000261600"/>
    </source>
</evidence>
<sequence length="80" mass="9259">MNVSCRVRYVHVYRGRREDVNLQIGSYAKRTTLFTDALERGNISLQIKNVTLADQGRYRCFIPKINTNMNDAVVQLLKIV</sequence>
<organism evidence="4 5">
    <name type="scientific">Monopterus albus</name>
    <name type="common">Swamp eel</name>
    <dbReference type="NCBI Taxonomy" id="43700"/>
    <lineage>
        <taxon>Eukaryota</taxon>
        <taxon>Metazoa</taxon>
        <taxon>Chordata</taxon>
        <taxon>Craniata</taxon>
        <taxon>Vertebrata</taxon>
        <taxon>Euteleostomi</taxon>
        <taxon>Actinopterygii</taxon>
        <taxon>Neopterygii</taxon>
        <taxon>Teleostei</taxon>
        <taxon>Neoteleostei</taxon>
        <taxon>Acanthomorphata</taxon>
        <taxon>Anabantaria</taxon>
        <taxon>Synbranchiformes</taxon>
        <taxon>Synbranchidae</taxon>
        <taxon>Monopterus</taxon>
    </lineage>
</organism>
<dbReference type="PANTHER" id="PTHR24100:SF151">
    <property type="entry name" value="ICOS LIGAND"/>
    <property type="match status" value="1"/>
</dbReference>
<proteinExistence type="predicted"/>
<evidence type="ECO:0000256" key="3">
    <source>
        <dbReference type="ARBA" id="ARBA00023319"/>
    </source>
</evidence>
<evidence type="ECO:0000313" key="4">
    <source>
        <dbReference type="Ensembl" id="ENSMALP00000007150.1"/>
    </source>
</evidence>
<dbReference type="InterPro" id="IPR050504">
    <property type="entry name" value="IgSF_BTN/MOG"/>
</dbReference>
<dbReference type="InterPro" id="IPR013783">
    <property type="entry name" value="Ig-like_fold"/>
</dbReference>
<dbReference type="Proteomes" id="UP000261600">
    <property type="component" value="Unplaced"/>
</dbReference>
<dbReference type="InterPro" id="IPR036179">
    <property type="entry name" value="Ig-like_dom_sf"/>
</dbReference>
<dbReference type="Gene3D" id="2.60.40.10">
    <property type="entry name" value="Immunoglobulins"/>
    <property type="match status" value="1"/>
</dbReference>
<dbReference type="AlphaFoldDB" id="A0A3Q3IT45"/>
<name>A0A3Q3IT45_MONAL</name>
<protein>
    <submittedName>
        <fullName evidence="4">Uncharacterized protein</fullName>
    </submittedName>
</protein>
<dbReference type="GO" id="GO:0001817">
    <property type="term" value="P:regulation of cytokine production"/>
    <property type="evidence" value="ECO:0007669"/>
    <property type="project" value="TreeGrafter"/>
</dbReference>
<accession>A0A3Q3IT45</accession>
<reference evidence="4" key="1">
    <citation type="submission" date="2025-08" db="UniProtKB">
        <authorList>
            <consortium name="Ensembl"/>
        </authorList>
    </citation>
    <scope>IDENTIFICATION</scope>
</reference>
<reference evidence="4" key="2">
    <citation type="submission" date="2025-09" db="UniProtKB">
        <authorList>
            <consortium name="Ensembl"/>
        </authorList>
    </citation>
    <scope>IDENTIFICATION</scope>
</reference>
<dbReference type="GO" id="GO:0009897">
    <property type="term" value="C:external side of plasma membrane"/>
    <property type="evidence" value="ECO:0007669"/>
    <property type="project" value="TreeGrafter"/>
</dbReference>
<dbReference type="PANTHER" id="PTHR24100">
    <property type="entry name" value="BUTYROPHILIN"/>
    <property type="match status" value="1"/>
</dbReference>